<dbReference type="EMBL" id="JBHLTS010000077">
    <property type="protein sequence ID" value="MFC0518011.1"/>
    <property type="molecule type" value="Genomic_DNA"/>
</dbReference>
<gene>
    <name evidence="2" type="ORF">ACFFGT_27605</name>
</gene>
<evidence type="ECO:0000256" key="1">
    <source>
        <dbReference type="SAM" id="MobiDB-lite"/>
    </source>
</evidence>
<evidence type="ECO:0000313" key="3">
    <source>
        <dbReference type="Proteomes" id="UP001589828"/>
    </source>
</evidence>
<comment type="caution">
    <text evidence="2">The sequence shown here is derived from an EMBL/GenBank/DDBJ whole genome shotgun (WGS) entry which is preliminary data.</text>
</comment>
<keyword evidence="3" id="KW-1185">Reference proteome</keyword>
<protein>
    <submittedName>
        <fullName evidence="2">Uncharacterized protein</fullName>
    </submittedName>
</protein>
<organism evidence="2 3">
    <name type="scientific">Mucilaginibacter angelicae</name>
    <dbReference type="NCBI Taxonomy" id="869718"/>
    <lineage>
        <taxon>Bacteria</taxon>
        <taxon>Pseudomonadati</taxon>
        <taxon>Bacteroidota</taxon>
        <taxon>Sphingobacteriia</taxon>
        <taxon>Sphingobacteriales</taxon>
        <taxon>Sphingobacteriaceae</taxon>
        <taxon>Mucilaginibacter</taxon>
    </lineage>
</organism>
<dbReference type="Proteomes" id="UP001589828">
    <property type="component" value="Unassembled WGS sequence"/>
</dbReference>
<accession>A0ABV6LEY9</accession>
<proteinExistence type="predicted"/>
<name>A0ABV6LEY9_9SPHI</name>
<dbReference type="RefSeq" id="WP_377025738.1">
    <property type="nucleotide sequence ID" value="NZ_JBHLTS010000077.1"/>
</dbReference>
<reference evidence="2 3" key="1">
    <citation type="submission" date="2024-09" db="EMBL/GenBank/DDBJ databases">
        <authorList>
            <person name="Sun Q."/>
            <person name="Mori K."/>
        </authorList>
    </citation>
    <scope>NUCLEOTIDE SEQUENCE [LARGE SCALE GENOMIC DNA]</scope>
    <source>
        <strain evidence="2 3">NCAIM B.02415</strain>
    </source>
</reference>
<sequence>MAEKHKTTHRNLQSDADGSLKEVDLSQGKPETDFWADVPEVVQQAIEKAKKQLDQGEGIPHDEVMKK</sequence>
<feature type="region of interest" description="Disordered" evidence="1">
    <location>
        <begin position="1"/>
        <end position="34"/>
    </location>
</feature>
<evidence type="ECO:0000313" key="2">
    <source>
        <dbReference type="EMBL" id="MFC0518011.1"/>
    </source>
</evidence>